<dbReference type="EMBL" id="CP051774">
    <property type="protein sequence ID" value="QJE96227.1"/>
    <property type="molecule type" value="Genomic_DNA"/>
</dbReference>
<organism evidence="2 3">
    <name type="scientific">Luteolibacter luteus</name>
    <dbReference type="NCBI Taxonomy" id="2728835"/>
    <lineage>
        <taxon>Bacteria</taxon>
        <taxon>Pseudomonadati</taxon>
        <taxon>Verrucomicrobiota</taxon>
        <taxon>Verrucomicrobiia</taxon>
        <taxon>Verrucomicrobiales</taxon>
        <taxon>Verrucomicrobiaceae</taxon>
        <taxon>Luteolibacter</taxon>
    </lineage>
</organism>
<dbReference type="GO" id="GO:0016740">
    <property type="term" value="F:transferase activity"/>
    <property type="evidence" value="ECO:0007669"/>
    <property type="project" value="UniProtKB-KW"/>
</dbReference>
<evidence type="ECO:0000313" key="2">
    <source>
        <dbReference type="EMBL" id="QJE96227.1"/>
    </source>
</evidence>
<dbReference type="KEGG" id="luo:HHL09_10680"/>
<feature type="domain" description="Aminoglycoside phosphotransferase" evidence="1">
    <location>
        <begin position="47"/>
        <end position="261"/>
    </location>
</feature>
<reference evidence="2 3" key="1">
    <citation type="submission" date="2020-04" db="EMBL/GenBank/DDBJ databases">
        <title>Luteolibacter sp. G-1-1-1 isolated from soil.</title>
        <authorList>
            <person name="Dahal R.H."/>
        </authorList>
    </citation>
    <scope>NUCLEOTIDE SEQUENCE [LARGE SCALE GENOMIC DNA]</scope>
    <source>
        <strain evidence="2 3">G-1-1-1</strain>
    </source>
</reference>
<proteinExistence type="predicted"/>
<dbReference type="AlphaFoldDB" id="A0A858RH75"/>
<dbReference type="SUPFAM" id="SSF56112">
    <property type="entry name" value="Protein kinase-like (PK-like)"/>
    <property type="match status" value="1"/>
</dbReference>
<dbReference type="RefSeq" id="WP_169454628.1">
    <property type="nucleotide sequence ID" value="NZ_CP051774.1"/>
</dbReference>
<dbReference type="InterPro" id="IPR011009">
    <property type="entry name" value="Kinase-like_dom_sf"/>
</dbReference>
<gene>
    <name evidence="2" type="ORF">HHL09_10680</name>
</gene>
<keyword evidence="2" id="KW-0808">Transferase</keyword>
<dbReference type="Proteomes" id="UP000501812">
    <property type="component" value="Chromosome"/>
</dbReference>
<dbReference type="Pfam" id="PF01636">
    <property type="entry name" value="APH"/>
    <property type="match status" value="1"/>
</dbReference>
<sequence>MAAARIFSFASRQPFPMPASDLPTRAAIETAKAHGIAPDRCDVLQNGSTLVLRLTESLVARVVQDLDGPRQGTAWFGRENAVAQHLASEGAPVIPMHPAIAAGPHEHSGYPINFWQFVTRIDEEPAPDAIGRTMFHCHEVLRKFDEELPDLAILTESVDLLEALVQRKLFPKESIELLRDCLLSSIEGLASYPRQPLHGDAHLGNLMNTTIGLLWTDWEDTFSGPVEWDLAAMIWNARVLEEDHATADGILDAYRAAGGNFDERAMHHSMIGRAAVMTAWYPILYPDMAPERRERLRRRLEWMEAMRGQG</sequence>
<keyword evidence="3" id="KW-1185">Reference proteome</keyword>
<protein>
    <submittedName>
        <fullName evidence="2">Aminoglycoside phosphotransferase family protein</fullName>
    </submittedName>
</protein>
<dbReference type="Gene3D" id="3.90.1200.10">
    <property type="match status" value="1"/>
</dbReference>
<dbReference type="InterPro" id="IPR002575">
    <property type="entry name" value="Aminoglycoside_PTrfase"/>
</dbReference>
<accession>A0A858RH75</accession>
<evidence type="ECO:0000259" key="1">
    <source>
        <dbReference type="Pfam" id="PF01636"/>
    </source>
</evidence>
<evidence type="ECO:0000313" key="3">
    <source>
        <dbReference type="Proteomes" id="UP000501812"/>
    </source>
</evidence>
<name>A0A858RH75_9BACT</name>